<comment type="caution">
    <text evidence="8">The sequence shown here is derived from an EMBL/GenBank/DDBJ whole genome shotgun (WGS) entry which is preliminary data.</text>
</comment>
<dbReference type="Pfam" id="PF07690">
    <property type="entry name" value="MFS_1"/>
    <property type="match status" value="1"/>
</dbReference>
<dbReference type="GO" id="GO:0005886">
    <property type="term" value="C:plasma membrane"/>
    <property type="evidence" value="ECO:0007669"/>
    <property type="project" value="UniProtKB-SubCell"/>
</dbReference>
<dbReference type="CDD" id="cd17321">
    <property type="entry name" value="MFS_MMR_MDR_like"/>
    <property type="match status" value="1"/>
</dbReference>
<evidence type="ECO:0000256" key="1">
    <source>
        <dbReference type="ARBA" id="ARBA00004651"/>
    </source>
</evidence>
<keyword evidence="9" id="KW-1185">Reference proteome</keyword>
<name>A0A3A4A7D1_9ACTN</name>
<dbReference type="Gene3D" id="1.20.1250.20">
    <property type="entry name" value="MFS general substrate transporter like domains"/>
    <property type="match status" value="1"/>
</dbReference>
<gene>
    <name evidence="8" type="ORF">D5H75_31115</name>
</gene>
<feature type="transmembrane region" description="Helical" evidence="6">
    <location>
        <begin position="411"/>
        <end position="432"/>
    </location>
</feature>
<sequence>MMSPTHSGPTIDARQRRRIALLALCLAGFVIQLDVTIVNVALPTIQHELRAAPGALEWIISGYALGLAALIPLMGALGDRLGHRPVLLGGLVVFGLCSAAAALAPHPAALVGARVGQGVGGAAILALTLAVLADTYPPQQRGHAIGWWAAIGGIGFGAGPIVGGLLLSFSGWSTIFWVNLPIIVVTVALIALTVPRVAATTQPRPLDVPGVLLASAGLASVTFGLITATDTPWDPARTLVPLIVGGLVLTAFAQWQRHTSEPLVPRAVRGNSAFIGACAIYFTSYVAFSGTLYYVTLMFQNLLGWSALHTGLSWLLMNAPFLVAAQMAGKVSQRFTPRAIVTTGCAAGALGVAALSILTPTTPFVAAGMGYLVTGAGFGLLVPGITHVAMRDIPGPVAGAASAVLNSSRQLGTAAGLALVGAIGAAATHHTWAGSRFGRMHPASGSIATGNLRGVPSYMETTARSAFEVGYHVALGVCVASFLVAVWISLQAFKRPTAATGAAEAAEPRL</sequence>
<feature type="transmembrane region" description="Helical" evidence="6">
    <location>
        <begin position="86"/>
        <end position="103"/>
    </location>
</feature>
<dbReference type="Gene3D" id="1.20.1720.10">
    <property type="entry name" value="Multidrug resistance protein D"/>
    <property type="match status" value="1"/>
</dbReference>
<comment type="subcellular location">
    <subcellularLocation>
        <location evidence="1">Cell membrane</location>
        <topology evidence="1">Multi-pass membrane protein</topology>
    </subcellularLocation>
</comment>
<evidence type="ECO:0000313" key="9">
    <source>
        <dbReference type="Proteomes" id="UP000265768"/>
    </source>
</evidence>
<feature type="transmembrane region" description="Helical" evidence="6">
    <location>
        <begin position="206"/>
        <end position="229"/>
    </location>
</feature>
<feature type="transmembrane region" description="Helical" evidence="6">
    <location>
        <begin position="302"/>
        <end position="323"/>
    </location>
</feature>
<feature type="transmembrane region" description="Helical" evidence="6">
    <location>
        <begin position="54"/>
        <end position="74"/>
    </location>
</feature>
<keyword evidence="4 6" id="KW-1133">Transmembrane helix</keyword>
<dbReference type="GO" id="GO:0022857">
    <property type="term" value="F:transmembrane transporter activity"/>
    <property type="evidence" value="ECO:0007669"/>
    <property type="project" value="InterPro"/>
</dbReference>
<keyword evidence="2" id="KW-0813">Transport</keyword>
<keyword evidence="3 6" id="KW-0812">Transmembrane</keyword>
<evidence type="ECO:0000256" key="4">
    <source>
        <dbReference type="ARBA" id="ARBA00022989"/>
    </source>
</evidence>
<accession>A0A3A4A7D1</accession>
<feature type="transmembrane region" description="Helical" evidence="6">
    <location>
        <begin position="115"/>
        <end position="133"/>
    </location>
</feature>
<dbReference type="EMBL" id="QZEY01000017">
    <property type="protein sequence ID" value="RJL23891.1"/>
    <property type="molecule type" value="Genomic_DNA"/>
</dbReference>
<feature type="transmembrane region" description="Helical" evidence="6">
    <location>
        <begin position="21"/>
        <end position="42"/>
    </location>
</feature>
<feature type="transmembrane region" description="Helical" evidence="6">
    <location>
        <begin position="175"/>
        <end position="194"/>
    </location>
</feature>
<dbReference type="InterPro" id="IPR020846">
    <property type="entry name" value="MFS_dom"/>
</dbReference>
<dbReference type="AlphaFoldDB" id="A0A3A4A7D1"/>
<dbReference type="PRINTS" id="PR01036">
    <property type="entry name" value="TCRTETB"/>
</dbReference>
<reference evidence="8 9" key="1">
    <citation type="submission" date="2018-09" db="EMBL/GenBank/DDBJ databases">
        <title>YIM 75507 draft genome.</title>
        <authorList>
            <person name="Tang S."/>
            <person name="Feng Y."/>
        </authorList>
    </citation>
    <scope>NUCLEOTIDE SEQUENCE [LARGE SCALE GENOMIC DNA]</scope>
    <source>
        <strain evidence="8 9">YIM 75507</strain>
    </source>
</reference>
<evidence type="ECO:0000256" key="2">
    <source>
        <dbReference type="ARBA" id="ARBA00022448"/>
    </source>
</evidence>
<evidence type="ECO:0000256" key="3">
    <source>
        <dbReference type="ARBA" id="ARBA00022692"/>
    </source>
</evidence>
<feature type="transmembrane region" description="Helical" evidence="6">
    <location>
        <begin position="235"/>
        <end position="253"/>
    </location>
</feature>
<evidence type="ECO:0000259" key="7">
    <source>
        <dbReference type="PROSITE" id="PS50850"/>
    </source>
</evidence>
<dbReference type="SUPFAM" id="SSF103473">
    <property type="entry name" value="MFS general substrate transporter"/>
    <property type="match status" value="1"/>
</dbReference>
<feature type="transmembrane region" description="Helical" evidence="6">
    <location>
        <begin position="364"/>
        <end position="390"/>
    </location>
</feature>
<protein>
    <submittedName>
        <fullName evidence="8">MFS transporter</fullName>
    </submittedName>
</protein>
<evidence type="ECO:0000313" key="8">
    <source>
        <dbReference type="EMBL" id="RJL23891.1"/>
    </source>
</evidence>
<dbReference type="PROSITE" id="PS50850">
    <property type="entry name" value="MFS"/>
    <property type="match status" value="1"/>
</dbReference>
<feature type="transmembrane region" description="Helical" evidence="6">
    <location>
        <begin position="469"/>
        <end position="490"/>
    </location>
</feature>
<proteinExistence type="predicted"/>
<evidence type="ECO:0000256" key="6">
    <source>
        <dbReference type="SAM" id="Phobius"/>
    </source>
</evidence>
<dbReference type="InterPro" id="IPR036259">
    <property type="entry name" value="MFS_trans_sf"/>
</dbReference>
<feature type="transmembrane region" description="Helical" evidence="6">
    <location>
        <begin position="274"/>
        <end position="296"/>
    </location>
</feature>
<feature type="domain" description="Major facilitator superfamily (MFS) profile" evidence="7">
    <location>
        <begin position="20"/>
        <end position="493"/>
    </location>
</feature>
<organism evidence="8 9">
    <name type="scientific">Bailinhaonella thermotolerans</name>
    <dbReference type="NCBI Taxonomy" id="1070861"/>
    <lineage>
        <taxon>Bacteria</taxon>
        <taxon>Bacillati</taxon>
        <taxon>Actinomycetota</taxon>
        <taxon>Actinomycetes</taxon>
        <taxon>Streptosporangiales</taxon>
        <taxon>Streptosporangiaceae</taxon>
        <taxon>Bailinhaonella</taxon>
    </lineage>
</organism>
<dbReference type="Proteomes" id="UP000265768">
    <property type="component" value="Unassembled WGS sequence"/>
</dbReference>
<dbReference type="PANTHER" id="PTHR42718">
    <property type="entry name" value="MAJOR FACILITATOR SUPERFAMILY MULTIDRUG TRANSPORTER MFSC"/>
    <property type="match status" value="1"/>
</dbReference>
<keyword evidence="5 6" id="KW-0472">Membrane</keyword>
<evidence type="ECO:0000256" key="5">
    <source>
        <dbReference type="ARBA" id="ARBA00023136"/>
    </source>
</evidence>
<feature type="transmembrane region" description="Helical" evidence="6">
    <location>
        <begin position="145"/>
        <end position="169"/>
    </location>
</feature>
<feature type="transmembrane region" description="Helical" evidence="6">
    <location>
        <begin position="335"/>
        <end position="358"/>
    </location>
</feature>
<dbReference type="InterPro" id="IPR011701">
    <property type="entry name" value="MFS"/>
</dbReference>
<dbReference type="PANTHER" id="PTHR42718:SF9">
    <property type="entry name" value="MAJOR FACILITATOR SUPERFAMILY MULTIDRUG TRANSPORTER MFSC"/>
    <property type="match status" value="1"/>
</dbReference>